<proteinExistence type="predicted"/>
<feature type="compositionally biased region" description="Low complexity" evidence="1">
    <location>
        <begin position="68"/>
        <end position="81"/>
    </location>
</feature>
<dbReference type="EMBL" id="KV429151">
    <property type="protein sequence ID" value="KZT63895.1"/>
    <property type="molecule type" value="Genomic_DNA"/>
</dbReference>
<keyword evidence="3" id="KW-1185">Reference proteome</keyword>
<evidence type="ECO:0000313" key="2">
    <source>
        <dbReference type="EMBL" id="KZT63895.1"/>
    </source>
</evidence>
<gene>
    <name evidence="2" type="ORF">DAEQUDRAFT_84437</name>
</gene>
<dbReference type="AlphaFoldDB" id="A0A165L3F3"/>
<evidence type="ECO:0000256" key="1">
    <source>
        <dbReference type="SAM" id="MobiDB-lite"/>
    </source>
</evidence>
<sequence length="130" mass="13993">MEGGLGRTWSQRPKQVRRRCGAPPRRLLRWPWPAVISVACRCVPSYRRSSARCDSDGDRASVRERSSGSRSSRSQSANSKRGATNNARGVSGARLRLVPIAAEGPPGRGAGDLRIVGASLTTRGLSRPRG</sequence>
<evidence type="ECO:0000313" key="3">
    <source>
        <dbReference type="Proteomes" id="UP000076727"/>
    </source>
</evidence>
<protein>
    <submittedName>
        <fullName evidence="2">Uncharacterized protein</fullName>
    </submittedName>
</protein>
<organism evidence="2 3">
    <name type="scientific">Daedalea quercina L-15889</name>
    <dbReference type="NCBI Taxonomy" id="1314783"/>
    <lineage>
        <taxon>Eukaryota</taxon>
        <taxon>Fungi</taxon>
        <taxon>Dikarya</taxon>
        <taxon>Basidiomycota</taxon>
        <taxon>Agaricomycotina</taxon>
        <taxon>Agaricomycetes</taxon>
        <taxon>Polyporales</taxon>
        <taxon>Fomitopsis</taxon>
    </lineage>
</organism>
<dbReference type="Proteomes" id="UP000076727">
    <property type="component" value="Unassembled WGS sequence"/>
</dbReference>
<name>A0A165L3F3_9APHY</name>
<feature type="compositionally biased region" description="Basic and acidic residues" evidence="1">
    <location>
        <begin position="51"/>
        <end position="67"/>
    </location>
</feature>
<feature type="region of interest" description="Disordered" evidence="1">
    <location>
        <begin position="47"/>
        <end position="130"/>
    </location>
</feature>
<reference evidence="2 3" key="1">
    <citation type="journal article" date="2016" name="Mol. Biol. Evol.">
        <title>Comparative Genomics of Early-Diverging Mushroom-Forming Fungi Provides Insights into the Origins of Lignocellulose Decay Capabilities.</title>
        <authorList>
            <person name="Nagy L.G."/>
            <person name="Riley R."/>
            <person name="Tritt A."/>
            <person name="Adam C."/>
            <person name="Daum C."/>
            <person name="Floudas D."/>
            <person name="Sun H."/>
            <person name="Yadav J.S."/>
            <person name="Pangilinan J."/>
            <person name="Larsson K.H."/>
            <person name="Matsuura K."/>
            <person name="Barry K."/>
            <person name="Labutti K."/>
            <person name="Kuo R."/>
            <person name="Ohm R.A."/>
            <person name="Bhattacharya S.S."/>
            <person name="Shirouzu T."/>
            <person name="Yoshinaga Y."/>
            <person name="Martin F.M."/>
            <person name="Grigoriev I.V."/>
            <person name="Hibbett D.S."/>
        </authorList>
    </citation>
    <scope>NUCLEOTIDE SEQUENCE [LARGE SCALE GENOMIC DNA]</scope>
    <source>
        <strain evidence="2 3">L-15889</strain>
    </source>
</reference>
<accession>A0A165L3F3</accession>
<feature type="region of interest" description="Disordered" evidence="1">
    <location>
        <begin position="1"/>
        <end position="21"/>
    </location>
</feature>